<comment type="caution">
    <text evidence="2">The sequence shown here is derived from an EMBL/GenBank/DDBJ whole genome shotgun (WGS) entry which is preliminary data.</text>
</comment>
<gene>
    <name evidence="2" type="ORF">RCO7_05180</name>
</gene>
<protein>
    <submittedName>
        <fullName evidence="2">Uncharacterized protein</fullName>
    </submittedName>
</protein>
<feature type="compositionally biased region" description="Basic residues" evidence="1">
    <location>
        <begin position="51"/>
        <end position="60"/>
    </location>
</feature>
<evidence type="ECO:0000313" key="3">
    <source>
        <dbReference type="Proteomes" id="UP000178129"/>
    </source>
</evidence>
<dbReference type="AlphaFoldDB" id="A0A1E1L670"/>
<sequence length="60" mass="6857">MSNNDRASGGSSGSMERSFAIEDATMKAGDLSQKRRQEAKKKREEEAEAKRVRRKNKEKR</sequence>
<accession>A0A1E1L670</accession>
<feature type="compositionally biased region" description="Basic and acidic residues" evidence="1">
    <location>
        <begin position="32"/>
        <end position="50"/>
    </location>
</feature>
<feature type="region of interest" description="Disordered" evidence="1">
    <location>
        <begin position="1"/>
        <end position="60"/>
    </location>
</feature>
<keyword evidence="3" id="KW-1185">Reference proteome</keyword>
<organism evidence="2 3">
    <name type="scientific">Rhynchosporium graminicola</name>
    <dbReference type="NCBI Taxonomy" id="2792576"/>
    <lineage>
        <taxon>Eukaryota</taxon>
        <taxon>Fungi</taxon>
        <taxon>Dikarya</taxon>
        <taxon>Ascomycota</taxon>
        <taxon>Pezizomycotina</taxon>
        <taxon>Leotiomycetes</taxon>
        <taxon>Helotiales</taxon>
        <taxon>Ploettnerulaceae</taxon>
        <taxon>Rhynchosporium</taxon>
    </lineage>
</organism>
<evidence type="ECO:0000313" key="2">
    <source>
        <dbReference type="EMBL" id="CZT06004.1"/>
    </source>
</evidence>
<reference evidence="3" key="1">
    <citation type="submission" date="2016-03" db="EMBL/GenBank/DDBJ databases">
        <authorList>
            <person name="Ploux O."/>
        </authorList>
    </citation>
    <scope>NUCLEOTIDE SEQUENCE [LARGE SCALE GENOMIC DNA]</scope>
    <source>
        <strain evidence="3">UK7</strain>
    </source>
</reference>
<dbReference type="InParanoid" id="A0A1E1L670"/>
<proteinExistence type="predicted"/>
<dbReference type="Proteomes" id="UP000178129">
    <property type="component" value="Unassembled WGS sequence"/>
</dbReference>
<dbReference type="EMBL" id="FJUW01000037">
    <property type="protein sequence ID" value="CZT06004.1"/>
    <property type="molecule type" value="Genomic_DNA"/>
</dbReference>
<name>A0A1E1L670_9HELO</name>
<evidence type="ECO:0000256" key="1">
    <source>
        <dbReference type="SAM" id="MobiDB-lite"/>
    </source>
</evidence>